<dbReference type="SUPFAM" id="SSF56601">
    <property type="entry name" value="beta-lactamase/transpeptidase-like"/>
    <property type="match status" value="1"/>
</dbReference>
<dbReference type="AlphaFoldDB" id="A0A9X4LXC2"/>
<dbReference type="EMBL" id="JANRHA010000003">
    <property type="protein sequence ID" value="MDG3014085.1"/>
    <property type="molecule type" value="Genomic_DNA"/>
</dbReference>
<dbReference type="Proteomes" id="UP001152755">
    <property type="component" value="Unassembled WGS sequence"/>
</dbReference>
<dbReference type="GO" id="GO:0071555">
    <property type="term" value="P:cell wall organization"/>
    <property type="evidence" value="ECO:0007669"/>
    <property type="project" value="TreeGrafter"/>
</dbReference>
<comment type="caution">
    <text evidence="4">The sequence shown here is derived from an EMBL/GenBank/DDBJ whole genome shotgun (WGS) entry which is preliminary data.</text>
</comment>
<dbReference type="GO" id="GO:0008658">
    <property type="term" value="F:penicillin binding"/>
    <property type="evidence" value="ECO:0007669"/>
    <property type="project" value="TreeGrafter"/>
</dbReference>
<accession>A0A9X4LXC2</accession>
<dbReference type="InterPro" id="IPR007887">
    <property type="entry name" value="MecA_N"/>
</dbReference>
<evidence type="ECO:0000259" key="3">
    <source>
        <dbReference type="Pfam" id="PF05223"/>
    </source>
</evidence>
<proteinExistence type="predicted"/>
<gene>
    <name evidence="4" type="ORF">NVS88_05875</name>
</gene>
<keyword evidence="5" id="KW-1185">Reference proteome</keyword>
<feature type="chain" id="PRO_5040718300" evidence="2">
    <location>
        <begin position="32"/>
        <end position="575"/>
    </location>
</feature>
<evidence type="ECO:0000256" key="2">
    <source>
        <dbReference type="SAM" id="SignalP"/>
    </source>
</evidence>
<feature type="signal peptide" evidence="2">
    <location>
        <begin position="1"/>
        <end position="31"/>
    </location>
</feature>
<name>A0A9X4LXC2_9ACTN</name>
<evidence type="ECO:0000313" key="4">
    <source>
        <dbReference type="EMBL" id="MDG3014085.1"/>
    </source>
</evidence>
<reference evidence="4" key="1">
    <citation type="submission" date="2022-08" db="EMBL/GenBank/DDBJ databases">
        <title>Genome analysis of Corynebacteriales strain.</title>
        <authorList>
            <person name="Lee S.D."/>
        </authorList>
    </citation>
    <scope>NUCLEOTIDE SEQUENCE</scope>
    <source>
        <strain evidence="4">D3-21</strain>
    </source>
</reference>
<dbReference type="InterPro" id="IPR012338">
    <property type="entry name" value="Beta-lactam/transpept-like"/>
</dbReference>
<feature type="domain" description="NTF2-like N-terminal transpeptidase" evidence="3">
    <location>
        <begin position="38"/>
        <end position="144"/>
    </location>
</feature>
<dbReference type="RefSeq" id="WP_277832389.1">
    <property type="nucleotide sequence ID" value="NZ_JAAIVF010000002.1"/>
</dbReference>
<evidence type="ECO:0000313" key="5">
    <source>
        <dbReference type="Proteomes" id="UP001152755"/>
    </source>
</evidence>
<dbReference type="GO" id="GO:0046677">
    <property type="term" value="P:response to antibiotic"/>
    <property type="evidence" value="ECO:0007669"/>
    <property type="project" value="InterPro"/>
</dbReference>
<keyword evidence="2" id="KW-0732">Signal</keyword>
<organism evidence="4 5">
    <name type="scientific">Speluncibacter jeojiensis</name>
    <dbReference type="NCBI Taxonomy" id="2710754"/>
    <lineage>
        <taxon>Bacteria</taxon>
        <taxon>Bacillati</taxon>
        <taxon>Actinomycetota</taxon>
        <taxon>Actinomycetes</taxon>
        <taxon>Mycobacteriales</taxon>
        <taxon>Speluncibacteraceae</taxon>
        <taxon>Speluncibacter</taxon>
    </lineage>
</organism>
<dbReference type="PANTHER" id="PTHR30627">
    <property type="entry name" value="PEPTIDOGLYCAN D,D-TRANSPEPTIDASE"/>
    <property type="match status" value="1"/>
</dbReference>
<feature type="region of interest" description="Disordered" evidence="1">
    <location>
        <begin position="382"/>
        <end position="422"/>
    </location>
</feature>
<sequence length="575" mass="59238">MHRLARRVGSAVPPAALLVIAMLAVTLTACGSGTSTSQQAVADFVSALNRHDVKAAAAMTDTPSAAQPVIQQLIDGLAPKNTNYQVEQVAPTGGNTGSFSLSADWDFGQGRQWKYTTDGQLTQLSIGWRVSWSPQVLAPSLAPGDTVHEVRTDAAAPKVLDRTNAPILTEQTINKVLLDPAHMPDPVASTTELANILVPVAPLITAQSLQQELADSKGKPITAVSLRDGDFAILGDRIRAVPGVVVQQGPQLIPVSGILSSPALDGVKTYWQQSRDATAGWAVLINHQNGSVSQVAGFQGPPPPDVPTTLDSPLQFAAENAVASVGTPAVLVAMQPSTGAILAVAQNNQADAQGPIAFTGQYAPGLVFDALHEAAGPAPAAPGCADNVNAGHATPNSAQGGQGEDRPVSDKKCADPGPADSARSFARQLGLGVDFTVPALTAQTGKTDPNSEITATPFGMAVAAATIGKGSIPMPMLINGKPGTADQSPTQLAQPALDRMRARMRDSVANGALSQLNQYPGVNALVGEAGNTQNPPSWLIGTRGDLAFAILVTSTDPSDNPVIVANQFLRPNQPG</sequence>
<dbReference type="PANTHER" id="PTHR30627:SF24">
    <property type="entry name" value="PENICILLIN-BINDING PROTEIN 4B"/>
    <property type="match status" value="1"/>
</dbReference>
<protein>
    <submittedName>
        <fullName evidence="4">Penicillin-binding protein</fullName>
    </submittedName>
</protein>
<evidence type="ECO:0000256" key="1">
    <source>
        <dbReference type="SAM" id="MobiDB-lite"/>
    </source>
</evidence>
<dbReference type="Pfam" id="PF05223">
    <property type="entry name" value="MecA_N"/>
    <property type="match status" value="1"/>
</dbReference>
<dbReference type="GO" id="GO:0005886">
    <property type="term" value="C:plasma membrane"/>
    <property type="evidence" value="ECO:0007669"/>
    <property type="project" value="TreeGrafter"/>
</dbReference>
<dbReference type="InterPro" id="IPR050515">
    <property type="entry name" value="Beta-lactam/transpept"/>
</dbReference>
<dbReference type="PROSITE" id="PS51257">
    <property type="entry name" value="PROKAR_LIPOPROTEIN"/>
    <property type="match status" value="1"/>
</dbReference>
<dbReference type="Gene3D" id="3.40.710.10">
    <property type="entry name" value="DD-peptidase/beta-lactamase superfamily"/>
    <property type="match status" value="1"/>
</dbReference>
<dbReference type="GO" id="GO:0071972">
    <property type="term" value="F:peptidoglycan L,D-transpeptidase activity"/>
    <property type="evidence" value="ECO:0007669"/>
    <property type="project" value="TreeGrafter"/>
</dbReference>
<feature type="compositionally biased region" description="Basic and acidic residues" evidence="1">
    <location>
        <begin position="403"/>
        <end position="414"/>
    </location>
</feature>